<sequence length="271" mass="29939">MPPALTQSQREQITAALFRQEPYPQICSAYNVSDRQLRRIAHCLRTFGTTAPPKKESTKPMGRPRKMNDEMLEELRQYVEQHPLAGLKELQTHIEGKFNVACGRPSISRRLKEMGYTLSIVSRGATSIEKENLPQLSHEDTQRLILDPTAEGTMSAGSGSVYAWLKTSKPVPRRTGPREKKKRTASEEPIQSEDEADETPEREIETPAQAPSGQQPSAHGSLEESQGPSTAQPSPIPTISANSSSWLSAMVSPSALQAYRVSGMGVPMQRF</sequence>
<comment type="caution">
    <text evidence="2">The sequence shown here is derived from an EMBL/GenBank/DDBJ whole genome shotgun (WGS) entry which is preliminary data.</text>
</comment>
<keyword evidence="3" id="KW-1185">Reference proteome</keyword>
<dbReference type="SUPFAM" id="SSF46689">
    <property type="entry name" value="Homeodomain-like"/>
    <property type="match status" value="1"/>
</dbReference>
<dbReference type="OrthoDB" id="4177423at2759"/>
<evidence type="ECO:0000256" key="1">
    <source>
        <dbReference type="SAM" id="MobiDB-lite"/>
    </source>
</evidence>
<feature type="region of interest" description="Disordered" evidence="1">
    <location>
        <begin position="165"/>
        <end position="241"/>
    </location>
</feature>
<name>A0A232LS96_9EURO</name>
<gene>
    <name evidence="2" type="ORF">Egran_05209</name>
</gene>
<dbReference type="EMBL" id="NPHW01005172">
    <property type="protein sequence ID" value="OXV07025.1"/>
    <property type="molecule type" value="Genomic_DNA"/>
</dbReference>
<dbReference type="InterPro" id="IPR009057">
    <property type="entry name" value="Homeodomain-like_sf"/>
</dbReference>
<feature type="compositionally biased region" description="Polar residues" evidence="1">
    <location>
        <begin position="209"/>
        <end position="241"/>
    </location>
</feature>
<accession>A0A232LS96</accession>
<evidence type="ECO:0000313" key="3">
    <source>
        <dbReference type="Proteomes" id="UP000243515"/>
    </source>
</evidence>
<evidence type="ECO:0000313" key="2">
    <source>
        <dbReference type="EMBL" id="OXV07025.1"/>
    </source>
</evidence>
<reference evidence="2 3" key="1">
    <citation type="journal article" date="2015" name="Environ. Microbiol.">
        <title>Metagenome sequence of Elaphomyces granulatus from sporocarp tissue reveals Ascomycota ectomycorrhizal fingerprints of genome expansion and a Proteobacteria-rich microbiome.</title>
        <authorList>
            <person name="Quandt C.A."/>
            <person name="Kohler A."/>
            <person name="Hesse C.N."/>
            <person name="Sharpton T.J."/>
            <person name="Martin F."/>
            <person name="Spatafora J.W."/>
        </authorList>
    </citation>
    <scope>NUCLEOTIDE SEQUENCE [LARGE SCALE GENOMIC DNA]</scope>
    <source>
        <strain evidence="2 3">OSC145934</strain>
    </source>
</reference>
<dbReference type="AlphaFoldDB" id="A0A232LS96"/>
<organism evidence="2 3">
    <name type="scientific">Elaphomyces granulatus</name>
    <dbReference type="NCBI Taxonomy" id="519963"/>
    <lineage>
        <taxon>Eukaryota</taxon>
        <taxon>Fungi</taxon>
        <taxon>Dikarya</taxon>
        <taxon>Ascomycota</taxon>
        <taxon>Pezizomycotina</taxon>
        <taxon>Eurotiomycetes</taxon>
        <taxon>Eurotiomycetidae</taxon>
        <taxon>Eurotiales</taxon>
        <taxon>Elaphomycetaceae</taxon>
        <taxon>Elaphomyces</taxon>
    </lineage>
</organism>
<protein>
    <submittedName>
        <fullName evidence="2">Uncharacterized protein</fullName>
    </submittedName>
</protein>
<proteinExistence type="predicted"/>
<dbReference type="Proteomes" id="UP000243515">
    <property type="component" value="Unassembled WGS sequence"/>
</dbReference>